<dbReference type="CDD" id="cd00383">
    <property type="entry name" value="trans_reg_C"/>
    <property type="match status" value="1"/>
</dbReference>
<comment type="caution">
    <text evidence="12">The sequence shown here is derived from an EMBL/GenBank/DDBJ whole genome shotgun (WGS) entry which is preliminary data.</text>
</comment>
<dbReference type="InterPro" id="IPR001867">
    <property type="entry name" value="OmpR/PhoB-type_DNA-bd"/>
</dbReference>
<dbReference type="Proteomes" id="UP000247523">
    <property type="component" value="Unassembled WGS sequence"/>
</dbReference>
<feature type="domain" description="OmpR/PhoB-type" evidence="11">
    <location>
        <begin position="124"/>
        <end position="222"/>
    </location>
</feature>
<dbReference type="InterPro" id="IPR039420">
    <property type="entry name" value="WalR-like"/>
</dbReference>
<keyword evidence="5 9" id="KW-0238">DNA-binding</keyword>
<evidence type="ECO:0000313" key="15">
    <source>
        <dbReference type="Proteomes" id="UP000247523"/>
    </source>
</evidence>
<dbReference type="Gene3D" id="1.10.10.10">
    <property type="entry name" value="Winged helix-like DNA-binding domain superfamily/Winged helix DNA-binding domain"/>
    <property type="match status" value="1"/>
</dbReference>
<evidence type="ECO:0000256" key="1">
    <source>
        <dbReference type="ARBA" id="ARBA00018672"/>
    </source>
</evidence>
<dbReference type="Proteomes" id="UP000216411">
    <property type="component" value="Unassembled WGS sequence"/>
</dbReference>
<accession>A0A255IPR0</accession>
<dbReference type="SMART" id="SM00448">
    <property type="entry name" value="REC"/>
    <property type="match status" value="1"/>
</dbReference>
<reference evidence="13" key="3">
    <citation type="submission" date="2018-07" db="EMBL/GenBank/DDBJ databases">
        <authorList>
            <person name="Quirk P.G."/>
            <person name="Krulwich T.A."/>
        </authorList>
    </citation>
    <scope>NUCLEOTIDE SEQUENCE</scope>
    <source>
        <strain evidence="13">CCRI-19302</strain>
    </source>
</reference>
<dbReference type="FunFam" id="3.40.50.2300:FF:000002">
    <property type="entry name" value="DNA-binding response regulator PhoP"/>
    <property type="match status" value="1"/>
</dbReference>
<evidence type="ECO:0000256" key="2">
    <source>
        <dbReference type="ARBA" id="ARBA00022553"/>
    </source>
</evidence>
<feature type="modified residue" description="4-aspartylphosphate" evidence="8">
    <location>
        <position position="51"/>
    </location>
</feature>
<keyword evidence="14" id="KW-1185">Reference proteome</keyword>
<reference evidence="13 14" key="1">
    <citation type="journal article" date="2017" name="Genome Announc.">
        <title>Draft Genome Sequence of a Sporulating and Motile Strain of Lachnotalea glycerini Isolated from Water in Quebec City, Canada.</title>
        <authorList>
            <person name="Maheux A.F."/>
            <person name="Boudreau D.K."/>
            <person name="Berube E."/>
            <person name="Boissinot M."/>
            <person name="Raymond F."/>
            <person name="Brodeur S."/>
            <person name="Corbeil J."/>
            <person name="Isabel S."/>
            <person name="Omar R.F."/>
            <person name="Bergeron M.G."/>
        </authorList>
    </citation>
    <scope>NUCLEOTIDE SEQUENCE [LARGE SCALE GENOMIC DNA]</scope>
    <source>
        <strain evidence="13 14">CCRI-19302</strain>
    </source>
</reference>
<dbReference type="Pfam" id="PF00072">
    <property type="entry name" value="Response_reg"/>
    <property type="match status" value="1"/>
</dbReference>
<keyword evidence="2 8" id="KW-0597">Phosphoprotein</keyword>
<dbReference type="GO" id="GO:0000976">
    <property type="term" value="F:transcription cis-regulatory region binding"/>
    <property type="evidence" value="ECO:0007669"/>
    <property type="project" value="TreeGrafter"/>
</dbReference>
<evidence type="ECO:0000259" key="11">
    <source>
        <dbReference type="PROSITE" id="PS51755"/>
    </source>
</evidence>
<evidence type="ECO:0000256" key="6">
    <source>
        <dbReference type="ARBA" id="ARBA00023163"/>
    </source>
</evidence>
<dbReference type="InterPro" id="IPR036388">
    <property type="entry name" value="WH-like_DNA-bd_sf"/>
</dbReference>
<dbReference type="EMBL" id="QICS01000001">
    <property type="protein sequence ID" value="PXV96063.1"/>
    <property type="molecule type" value="Genomic_DNA"/>
</dbReference>
<dbReference type="GO" id="GO:0005829">
    <property type="term" value="C:cytosol"/>
    <property type="evidence" value="ECO:0007669"/>
    <property type="project" value="TreeGrafter"/>
</dbReference>
<proteinExistence type="predicted"/>
<keyword evidence="3" id="KW-0902">Two-component regulatory system</keyword>
<evidence type="ECO:0000313" key="13">
    <source>
        <dbReference type="EMBL" id="RDY30597.1"/>
    </source>
</evidence>
<comment type="function">
    <text evidence="7">May play the central regulatory role in sporulation. It may be an element of the effector pathway responsible for the activation of sporulation genes in response to nutritional stress. Spo0A may act in concert with spo0H (a sigma factor) to control the expression of some genes that are critical to the sporulation process.</text>
</comment>
<evidence type="ECO:0000256" key="8">
    <source>
        <dbReference type="PROSITE-ProRule" id="PRU00169"/>
    </source>
</evidence>
<dbReference type="SUPFAM" id="SSF52172">
    <property type="entry name" value="CheY-like"/>
    <property type="match status" value="1"/>
</dbReference>
<evidence type="ECO:0000313" key="14">
    <source>
        <dbReference type="Proteomes" id="UP000216411"/>
    </source>
</evidence>
<dbReference type="SUPFAM" id="SSF46894">
    <property type="entry name" value="C-terminal effector domain of the bipartite response regulators"/>
    <property type="match status" value="1"/>
</dbReference>
<feature type="DNA-binding region" description="OmpR/PhoB-type" evidence="9">
    <location>
        <begin position="124"/>
        <end position="222"/>
    </location>
</feature>
<evidence type="ECO:0000313" key="12">
    <source>
        <dbReference type="EMBL" id="PXV96063.1"/>
    </source>
</evidence>
<dbReference type="OrthoDB" id="9790442at2"/>
<dbReference type="GO" id="GO:0032993">
    <property type="term" value="C:protein-DNA complex"/>
    <property type="evidence" value="ECO:0007669"/>
    <property type="project" value="TreeGrafter"/>
</dbReference>
<dbReference type="InterPro" id="IPR011006">
    <property type="entry name" value="CheY-like_superfamily"/>
</dbReference>
<organism evidence="12 15">
    <name type="scientific">Lachnotalea glycerini</name>
    <dbReference type="NCBI Taxonomy" id="1763509"/>
    <lineage>
        <taxon>Bacteria</taxon>
        <taxon>Bacillati</taxon>
        <taxon>Bacillota</taxon>
        <taxon>Clostridia</taxon>
        <taxon>Lachnospirales</taxon>
        <taxon>Lachnospiraceae</taxon>
        <taxon>Lachnotalea</taxon>
    </lineage>
</organism>
<dbReference type="PANTHER" id="PTHR48111:SF22">
    <property type="entry name" value="REGULATOR OF RPOS"/>
    <property type="match status" value="1"/>
</dbReference>
<name>A0A255IPR0_9FIRM</name>
<reference evidence="12 15" key="2">
    <citation type="submission" date="2018-05" db="EMBL/GenBank/DDBJ databases">
        <title>Genomic Encyclopedia of Type Strains, Phase IV (KMG-IV): sequencing the most valuable type-strain genomes for metagenomic binning, comparative biology and taxonomic classification.</title>
        <authorList>
            <person name="Goeker M."/>
        </authorList>
    </citation>
    <scope>NUCLEOTIDE SEQUENCE [LARGE SCALE GENOMIC DNA]</scope>
    <source>
        <strain evidence="12 15">DSM 28816</strain>
    </source>
</reference>
<dbReference type="InterPro" id="IPR001789">
    <property type="entry name" value="Sig_transdc_resp-reg_receiver"/>
</dbReference>
<protein>
    <recommendedName>
        <fullName evidence="1">Stage 0 sporulation protein A homolog</fullName>
    </recommendedName>
</protein>
<keyword evidence="6" id="KW-0804">Transcription</keyword>
<evidence type="ECO:0000256" key="3">
    <source>
        <dbReference type="ARBA" id="ARBA00023012"/>
    </source>
</evidence>
<gene>
    <name evidence="12" type="ORF">C8E03_101696</name>
    <name evidence="13" type="ORF">CG710_014055</name>
</gene>
<keyword evidence="4" id="KW-0805">Transcription regulation</keyword>
<evidence type="ECO:0000256" key="7">
    <source>
        <dbReference type="ARBA" id="ARBA00024867"/>
    </source>
</evidence>
<evidence type="ECO:0000259" key="10">
    <source>
        <dbReference type="PROSITE" id="PS50110"/>
    </source>
</evidence>
<evidence type="ECO:0000256" key="4">
    <source>
        <dbReference type="ARBA" id="ARBA00023015"/>
    </source>
</evidence>
<dbReference type="RefSeq" id="WP_094376255.1">
    <property type="nucleotide sequence ID" value="NZ_NOKA02000033.1"/>
</dbReference>
<dbReference type="Gene3D" id="3.40.50.2300">
    <property type="match status" value="1"/>
</dbReference>
<dbReference type="PANTHER" id="PTHR48111">
    <property type="entry name" value="REGULATOR OF RPOS"/>
    <property type="match status" value="1"/>
</dbReference>
<dbReference type="Pfam" id="PF00486">
    <property type="entry name" value="Trans_reg_C"/>
    <property type="match status" value="1"/>
</dbReference>
<dbReference type="Gene3D" id="6.10.250.690">
    <property type="match status" value="1"/>
</dbReference>
<dbReference type="AlphaFoldDB" id="A0A255IPR0"/>
<sequence>MKVLIVEDEIRLADTLSQIMTENKYLVDTVNDGADGFDYAMSNMYDIIVLDVMLPKMNGFDVVRALRKAKVSTPVILLTAKDEVIDKITGLDSGADDYLTKPFVPDELLARIRALTRRQGEVVMNELSFSDLTLNLSMYMLQKDGKSIHLGHKEFEVMRLLITNPAMVVSKDEMISKIWGMESDAEDNNVEVYISFLRKKLQYLGSKVNISTQRKIGYFLEEGV</sequence>
<dbReference type="PROSITE" id="PS51755">
    <property type="entry name" value="OMPR_PHOB"/>
    <property type="match status" value="1"/>
</dbReference>
<feature type="domain" description="Response regulatory" evidence="10">
    <location>
        <begin position="2"/>
        <end position="116"/>
    </location>
</feature>
<dbReference type="GO" id="GO:0000156">
    <property type="term" value="F:phosphorelay response regulator activity"/>
    <property type="evidence" value="ECO:0007669"/>
    <property type="project" value="TreeGrafter"/>
</dbReference>
<dbReference type="EMBL" id="NOKA02000033">
    <property type="protein sequence ID" value="RDY30597.1"/>
    <property type="molecule type" value="Genomic_DNA"/>
</dbReference>
<evidence type="ECO:0000256" key="9">
    <source>
        <dbReference type="PROSITE-ProRule" id="PRU01091"/>
    </source>
</evidence>
<dbReference type="GO" id="GO:0006355">
    <property type="term" value="P:regulation of DNA-templated transcription"/>
    <property type="evidence" value="ECO:0007669"/>
    <property type="project" value="InterPro"/>
</dbReference>
<dbReference type="PROSITE" id="PS50110">
    <property type="entry name" value="RESPONSE_REGULATORY"/>
    <property type="match status" value="1"/>
</dbReference>
<dbReference type="InterPro" id="IPR016032">
    <property type="entry name" value="Sig_transdc_resp-reg_C-effctor"/>
</dbReference>
<dbReference type="SMART" id="SM00862">
    <property type="entry name" value="Trans_reg_C"/>
    <property type="match status" value="1"/>
</dbReference>
<evidence type="ECO:0000256" key="5">
    <source>
        <dbReference type="ARBA" id="ARBA00023125"/>
    </source>
</evidence>